<proteinExistence type="predicted"/>
<evidence type="ECO:0000313" key="3">
    <source>
        <dbReference type="Proteomes" id="UP000469523"/>
    </source>
</evidence>
<name>A0A6N7XIM9_9FIRM</name>
<accession>A0A6N7XIM9</accession>
<keyword evidence="1" id="KW-1133">Transmembrane helix</keyword>
<feature type="transmembrane region" description="Helical" evidence="1">
    <location>
        <begin position="12"/>
        <end position="36"/>
    </location>
</feature>
<evidence type="ECO:0000313" key="2">
    <source>
        <dbReference type="EMBL" id="MSU01486.1"/>
    </source>
</evidence>
<gene>
    <name evidence="2" type="ORF">FYJ83_08415</name>
</gene>
<organism evidence="2 3">
    <name type="scientific">Tissierella pigra</name>
    <dbReference type="NCBI Taxonomy" id="2607614"/>
    <lineage>
        <taxon>Bacteria</taxon>
        <taxon>Bacillati</taxon>
        <taxon>Bacillota</taxon>
        <taxon>Tissierellia</taxon>
        <taxon>Tissierellales</taxon>
        <taxon>Tissierellaceae</taxon>
        <taxon>Tissierella</taxon>
    </lineage>
</organism>
<comment type="caution">
    <text evidence="2">The sequence shown here is derived from an EMBL/GenBank/DDBJ whole genome shotgun (WGS) entry which is preliminary data.</text>
</comment>
<keyword evidence="1" id="KW-0472">Membrane</keyword>
<dbReference type="EMBL" id="VUNQ01000015">
    <property type="protein sequence ID" value="MSU01486.1"/>
    <property type="molecule type" value="Genomic_DNA"/>
</dbReference>
<dbReference type="RefSeq" id="WP_154439899.1">
    <property type="nucleotide sequence ID" value="NZ_JAHLPJ010000001.1"/>
</dbReference>
<protein>
    <recommendedName>
        <fullName evidence="4">DUF4083 domain-containing protein</fullName>
    </recommendedName>
</protein>
<dbReference type="Proteomes" id="UP000469523">
    <property type="component" value="Unassembled WGS sequence"/>
</dbReference>
<evidence type="ECO:0008006" key="4">
    <source>
        <dbReference type="Google" id="ProtNLM"/>
    </source>
</evidence>
<keyword evidence="1" id="KW-0812">Transmembrane</keyword>
<sequence>MFTVKVLPPLSSLVIGWIVIAIIVLVVIAIPIFGFVRLKRKINNIENSLNEIKEQLDKDI</sequence>
<keyword evidence="3" id="KW-1185">Reference proteome</keyword>
<reference evidence="2 3" key="1">
    <citation type="submission" date="2019-09" db="EMBL/GenBank/DDBJ databases">
        <title>In-depth cultivation of the pig gut microbiome towards novel bacterial diversity and tailored functional studies.</title>
        <authorList>
            <person name="Wylensek D."/>
            <person name="Hitch T.C.A."/>
            <person name="Clavel T."/>
        </authorList>
    </citation>
    <scope>NUCLEOTIDE SEQUENCE [LARGE SCALE GENOMIC DNA]</scope>
    <source>
        <strain evidence="2 3">WCA3-693-APC-4?</strain>
    </source>
</reference>
<evidence type="ECO:0000256" key="1">
    <source>
        <dbReference type="SAM" id="Phobius"/>
    </source>
</evidence>
<dbReference type="AlphaFoldDB" id="A0A6N7XIM9"/>